<reference evidence="2 3" key="1">
    <citation type="submission" date="2019-12" db="EMBL/GenBank/DDBJ databases">
        <authorList>
            <person name="Kun Z."/>
        </authorList>
    </citation>
    <scope>NUCLEOTIDE SEQUENCE [LARGE SCALE GENOMIC DNA]</scope>
    <source>
        <strain evidence="2 3">YIM 123512</strain>
    </source>
</reference>
<dbReference type="EMBL" id="WUEK01000007">
    <property type="protein sequence ID" value="MXG90437.1"/>
    <property type="molecule type" value="Genomic_DNA"/>
</dbReference>
<evidence type="ECO:0000259" key="1">
    <source>
        <dbReference type="PROSITE" id="PS51186"/>
    </source>
</evidence>
<dbReference type="RefSeq" id="WP_160878372.1">
    <property type="nucleotide sequence ID" value="NZ_WUEK01000007.1"/>
</dbReference>
<dbReference type="Gene3D" id="3.40.630.30">
    <property type="match status" value="1"/>
</dbReference>
<dbReference type="AlphaFoldDB" id="A0A6L7ESM3"/>
<evidence type="ECO:0000313" key="2">
    <source>
        <dbReference type="EMBL" id="MXG90437.1"/>
    </source>
</evidence>
<dbReference type="InterPro" id="IPR016181">
    <property type="entry name" value="Acyl_CoA_acyltransferase"/>
</dbReference>
<dbReference type="PROSITE" id="PS51186">
    <property type="entry name" value="GNAT"/>
    <property type="match status" value="1"/>
</dbReference>
<dbReference type="GO" id="GO:0016747">
    <property type="term" value="F:acyltransferase activity, transferring groups other than amino-acyl groups"/>
    <property type="evidence" value="ECO:0007669"/>
    <property type="project" value="InterPro"/>
</dbReference>
<protein>
    <recommendedName>
        <fullName evidence="1">N-acetyltransferase domain-containing protein</fullName>
    </recommendedName>
</protein>
<dbReference type="InterPro" id="IPR000182">
    <property type="entry name" value="GNAT_dom"/>
</dbReference>
<dbReference type="SUPFAM" id="SSF55729">
    <property type="entry name" value="Acyl-CoA N-acyltransferases (Nat)"/>
    <property type="match status" value="1"/>
</dbReference>
<name>A0A6L7ESM3_9ACTN</name>
<proteinExistence type="predicted"/>
<keyword evidence="3" id="KW-1185">Reference proteome</keyword>
<comment type="caution">
    <text evidence="2">The sequence shown here is derived from an EMBL/GenBank/DDBJ whole genome shotgun (WGS) entry which is preliminary data.</text>
</comment>
<feature type="domain" description="N-acetyltransferase" evidence="1">
    <location>
        <begin position="119"/>
        <end position="250"/>
    </location>
</feature>
<dbReference type="Proteomes" id="UP000473325">
    <property type="component" value="Unassembled WGS sequence"/>
</dbReference>
<sequence>MTPLDPELDPALVHREATQWIWVPEDARVLERPGFLLVAYPEHFATPTVATRWAPGFDDVDAVLAGARLLRRPHVDFSEISGGPLEEALVARGAELTETLTVLATPLDPLPALDPPIDVEVGPAVSLAERRAAEAISVAAFGGTARDDETLASDDWSGHVVARRDGAVVGVAGLTLTSVSARLWGAAVAPEARHTGVYRALLGHRLRTGAEAGRALALVKGRVETSAPVLARAGFASYGEVRAYRLASGG</sequence>
<dbReference type="Pfam" id="PF00583">
    <property type="entry name" value="Acetyltransf_1"/>
    <property type="match status" value="1"/>
</dbReference>
<organism evidence="2 3">
    <name type="scientific">Nocardioides flavescens</name>
    <dbReference type="NCBI Taxonomy" id="2691959"/>
    <lineage>
        <taxon>Bacteria</taxon>
        <taxon>Bacillati</taxon>
        <taxon>Actinomycetota</taxon>
        <taxon>Actinomycetes</taxon>
        <taxon>Propionibacteriales</taxon>
        <taxon>Nocardioidaceae</taxon>
        <taxon>Nocardioides</taxon>
    </lineage>
</organism>
<evidence type="ECO:0000313" key="3">
    <source>
        <dbReference type="Proteomes" id="UP000473325"/>
    </source>
</evidence>
<gene>
    <name evidence="2" type="ORF">GRQ65_12850</name>
</gene>
<accession>A0A6L7ESM3</accession>
<dbReference type="CDD" id="cd04301">
    <property type="entry name" value="NAT_SF"/>
    <property type="match status" value="1"/>
</dbReference>